<reference evidence="1 2" key="1">
    <citation type="submission" date="2019-03" db="EMBL/GenBank/DDBJ databases">
        <title>Genomic Encyclopedia of Type Strains, Phase IV (KMG-IV): sequencing the most valuable type-strain genomes for metagenomic binning, comparative biology and taxonomic classification.</title>
        <authorList>
            <person name="Goeker M."/>
        </authorList>
    </citation>
    <scope>NUCLEOTIDE SEQUENCE [LARGE SCALE GENOMIC DNA]</scope>
    <source>
        <strain evidence="1 2">DSM 16730</strain>
    </source>
</reference>
<dbReference type="RefSeq" id="WP_132457886.1">
    <property type="nucleotide sequence ID" value="NZ_JAWIZJ010000011.1"/>
</dbReference>
<accession>A0A4R3VM16</accession>
<evidence type="ECO:0000313" key="2">
    <source>
        <dbReference type="Proteomes" id="UP000295433"/>
    </source>
</evidence>
<evidence type="ECO:0000313" key="1">
    <source>
        <dbReference type="EMBL" id="TCV04175.1"/>
    </source>
</evidence>
<organism evidence="1 2">
    <name type="scientific">Samsonia erythrinae</name>
    <dbReference type="NCBI Taxonomy" id="160434"/>
    <lineage>
        <taxon>Bacteria</taxon>
        <taxon>Pseudomonadati</taxon>
        <taxon>Pseudomonadota</taxon>
        <taxon>Gammaproteobacteria</taxon>
        <taxon>Enterobacterales</taxon>
        <taxon>Pectobacteriaceae</taxon>
        <taxon>Samsonia</taxon>
    </lineage>
</organism>
<sequence length="77" mass="9010">MAIRLLTKKRPIDIAPGDVIEVFDEWYRVRYITYHGMIRLHLQPESEPLSPFTENDVLIISINDDVVTWIDVEVKDA</sequence>
<name>A0A4R3VM16_9GAMM</name>
<protein>
    <submittedName>
        <fullName evidence="1">Uncharacterized protein</fullName>
    </submittedName>
</protein>
<dbReference type="Proteomes" id="UP000295433">
    <property type="component" value="Unassembled WGS sequence"/>
</dbReference>
<comment type="caution">
    <text evidence="1">The sequence shown here is derived from an EMBL/GenBank/DDBJ whole genome shotgun (WGS) entry which is preliminary data.</text>
</comment>
<proteinExistence type="predicted"/>
<dbReference type="AlphaFoldDB" id="A0A4R3VM16"/>
<dbReference type="EMBL" id="SMBY01000011">
    <property type="protein sequence ID" value="TCV04175.1"/>
    <property type="molecule type" value="Genomic_DNA"/>
</dbReference>
<dbReference type="OrthoDB" id="6455975at2"/>
<keyword evidence="2" id="KW-1185">Reference proteome</keyword>
<gene>
    <name evidence="1" type="ORF">EDC54_11145</name>
</gene>